<keyword evidence="3" id="KW-1185">Reference proteome</keyword>
<evidence type="ECO:0000313" key="2">
    <source>
        <dbReference type="EMBL" id="MXV13679.1"/>
    </source>
</evidence>
<dbReference type="PANTHER" id="PTHR30373:SF8">
    <property type="entry name" value="BLL7265 PROTEIN"/>
    <property type="match status" value="1"/>
</dbReference>
<dbReference type="EMBL" id="WVHS01000001">
    <property type="protein sequence ID" value="MXV13679.1"/>
    <property type="molecule type" value="Genomic_DNA"/>
</dbReference>
<organism evidence="2 3">
    <name type="scientific">Hufsiella ginkgonis</name>
    <dbReference type="NCBI Taxonomy" id="2695274"/>
    <lineage>
        <taxon>Bacteria</taxon>
        <taxon>Pseudomonadati</taxon>
        <taxon>Bacteroidota</taxon>
        <taxon>Sphingobacteriia</taxon>
        <taxon>Sphingobacteriales</taxon>
        <taxon>Sphingobacteriaceae</taxon>
        <taxon>Hufsiella</taxon>
    </lineage>
</organism>
<name>A0A7K1XSH0_9SPHI</name>
<evidence type="ECO:0000313" key="3">
    <source>
        <dbReference type="Proteomes" id="UP000451233"/>
    </source>
</evidence>
<dbReference type="PANTHER" id="PTHR30373">
    <property type="entry name" value="UPF0603 PROTEIN YGCG"/>
    <property type="match status" value="1"/>
</dbReference>
<dbReference type="Pfam" id="PF04536">
    <property type="entry name" value="TPM_phosphatase"/>
    <property type="match status" value="1"/>
</dbReference>
<comment type="caution">
    <text evidence="2">The sequence shown here is derived from an EMBL/GenBank/DDBJ whole genome shotgun (WGS) entry which is preliminary data.</text>
</comment>
<reference evidence="2 3" key="1">
    <citation type="submission" date="2019-11" db="EMBL/GenBank/DDBJ databases">
        <title>Pedobacter sp. HMF7056 Genome sequencing and assembly.</title>
        <authorList>
            <person name="Kang H."/>
            <person name="Kim H."/>
            <person name="Joh K."/>
        </authorList>
    </citation>
    <scope>NUCLEOTIDE SEQUENCE [LARGE SCALE GENOMIC DNA]</scope>
    <source>
        <strain evidence="2 3">HMF7056</strain>
    </source>
</reference>
<protein>
    <submittedName>
        <fullName evidence="2">TPM domain-containing protein</fullName>
    </submittedName>
</protein>
<dbReference type="Proteomes" id="UP000451233">
    <property type="component" value="Unassembled WGS sequence"/>
</dbReference>
<proteinExistence type="predicted"/>
<dbReference type="InterPro" id="IPR007621">
    <property type="entry name" value="TPM_dom"/>
</dbReference>
<dbReference type="Gene3D" id="3.10.310.50">
    <property type="match status" value="1"/>
</dbReference>
<gene>
    <name evidence="2" type="ORF">GS398_00035</name>
</gene>
<evidence type="ECO:0000259" key="1">
    <source>
        <dbReference type="Pfam" id="PF04536"/>
    </source>
</evidence>
<accession>A0A7K1XSH0</accession>
<feature type="domain" description="TPM" evidence="1">
    <location>
        <begin position="3"/>
        <end position="118"/>
    </location>
</feature>
<dbReference type="RefSeq" id="WP_160904712.1">
    <property type="nucleotide sequence ID" value="NZ_WVHS01000001.1"/>
</dbReference>
<dbReference type="AlphaFoldDB" id="A0A7K1XSH0"/>
<sequence length="145" mass="16313">MAAFTEEEQQQIRQAIESAERATSGEIRICVEKKCPENVLDRAANYFAKLDMDKTRLRNGVLIYLATEDHQFAIIGDAGINRAVPANFWDSTKDEMLTHFKQGRLAGGIITGIRRAGEQLKAYFPYQDGIDKNELPDDIAFMDGN</sequence>